<dbReference type="AlphaFoldDB" id="A0AAE1XLH4"/>
<evidence type="ECO:0000313" key="3">
    <source>
        <dbReference type="EMBL" id="KAK4413578.1"/>
    </source>
</evidence>
<keyword evidence="1" id="KW-0472">Membrane</keyword>
<feature type="domain" description="Zinc knuckle CX2CX4HX4C" evidence="2">
    <location>
        <begin position="32"/>
        <end position="79"/>
    </location>
</feature>
<comment type="caution">
    <text evidence="3">The sequence shown here is derived from an EMBL/GenBank/DDBJ whole genome shotgun (WGS) entry which is preliminary data.</text>
</comment>
<evidence type="ECO:0000313" key="4">
    <source>
        <dbReference type="Proteomes" id="UP001293254"/>
    </source>
</evidence>
<dbReference type="Proteomes" id="UP001293254">
    <property type="component" value="Unassembled WGS sequence"/>
</dbReference>
<feature type="transmembrane region" description="Helical" evidence="1">
    <location>
        <begin position="132"/>
        <end position="152"/>
    </location>
</feature>
<gene>
    <name evidence="3" type="ORF">Salat_2770500</name>
</gene>
<reference evidence="3" key="1">
    <citation type="submission" date="2020-06" db="EMBL/GenBank/DDBJ databases">
        <authorList>
            <person name="Li T."/>
            <person name="Hu X."/>
            <person name="Zhang T."/>
            <person name="Song X."/>
            <person name="Zhang H."/>
            <person name="Dai N."/>
            <person name="Sheng W."/>
            <person name="Hou X."/>
            <person name="Wei L."/>
        </authorList>
    </citation>
    <scope>NUCLEOTIDE SEQUENCE</scope>
    <source>
        <strain evidence="3">3651</strain>
        <tissue evidence="3">Leaf</tissue>
    </source>
</reference>
<keyword evidence="4" id="KW-1185">Reference proteome</keyword>
<organism evidence="3 4">
    <name type="scientific">Sesamum alatum</name>
    <dbReference type="NCBI Taxonomy" id="300844"/>
    <lineage>
        <taxon>Eukaryota</taxon>
        <taxon>Viridiplantae</taxon>
        <taxon>Streptophyta</taxon>
        <taxon>Embryophyta</taxon>
        <taxon>Tracheophyta</taxon>
        <taxon>Spermatophyta</taxon>
        <taxon>Magnoliopsida</taxon>
        <taxon>eudicotyledons</taxon>
        <taxon>Gunneridae</taxon>
        <taxon>Pentapetalae</taxon>
        <taxon>asterids</taxon>
        <taxon>lamiids</taxon>
        <taxon>Lamiales</taxon>
        <taxon>Pedaliaceae</taxon>
        <taxon>Sesamum</taxon>
    </lineage>
</organism>
<dbReference type="Pfam" id="PF14392">
    <property type="entry name" value="zf-CCHC_4"/>
    <property type="match status" value="1"/>
</dbReference>
<dbReference type="InterPro" id="IPR025836">
    <property type="entry name" value="Zn_knuckle_CX2CX4HX4C"/>
</dbReference>
<reference evidence="3" key="2">
    <citation type="journal article" date="2024" name="Plant">
        <title>Genomic evolution and insights into agronomic trait innovations of Sesamum species.</title>
        <authorList>
            <person name="Miao H."/>
            <person name="Wang L."/>
            <person name="Qu L."/>
            <person name="Liu H."/>
            <person name="Sun Y."/>
            <person name="Le M."/>
            <person name="Wang Q."/>
            <person name="Wei S."/>
            <person name="Zheng Y."/>
            <person name="Lin W."/>
            <person name="Duan Y."/>
            <person name="Cao H."/>
            <person name="Xiong S."/>
            <person name="Wang X."/>
            <person name="Wei L."/>
            <person name="Li C."/>
            <person name="Ma Q."/>
            <person name="Ju M."/>
            <person name="Zhao R."/>
            <person name="Li G."/>
            <person name="Mu C."/>
            <person name="Tian Q."/>
            <person name="Mei H."/>
            <person name="Zhang T."/>
            <person name="Gao T."/>
            <person name="Zhang H."/>
        </authorList>
    </citation>
    <scope>NUCLEOTIDE SEQUENCE</scope>
    <source>
        <strain evidence="3">3651</strain>
    </source>
</reference>
<accession>A0AAE1XLH4</accession>
<evidence type="ECO:0000259" key="2">
    <source>
        <dbReference type="Pfam" id="PF14392"/>
    </source>
</evidence>
<protein>
    <recommendedName>
        <fullName evidence="2">Zinc knuckle CX2CX4HX4C domain-containing protein</fullName>
    </recommendedName>
</protein>
<name>A0AAE1XLH4_9LAMI</name>
<keyword evidence="1" id="KW-0812">Transmembrane</keyword>
<sequence length="160" mass="18508">MAMLIGNRIGVLQHVDLDSKGKFGAHHMQVKLDITKSITCVLKMRVVLGDERLLSFSYERIPNYCYHYGCLGHIMKGCDLQYREEFVHPRKNLPFRKWLRGTSRTTTRVNYVNAFGGCQSQNPKVVHPCEGLLSLVIWYLFIPTYVIYFPMIPLPYPLPS</sequence>
<dbReference type="EMBL" id="JACGWO010000012">
    <property type="protein sequence ID" value="KAK4413578.1"/>
    <property type="molecule type" value="Genomic_DNA"/>
</dbReference>
<evidence type="ECO:0000256" key="1">
    <source>
        <dbReference type="SAM" id="Phobius"/>
    </source>
</evidence>
<keyword evidence="1" id="KW-1133">Transmembrane helix</keyword>
<proteinExistence type="predicted"/>